<dbReference type="InterPro" id="IPR007627">
    <property type="entry name" value="RNA_pol_sigma70_r2"/>
</dbReference>
<keyword evidence="10" id="KW-1185">Reference proteome</keyword>
<dbReference type="InterPro" id="IPR013324">
    <property type="entry name" value="RNA_pol_sigma_r3/r4-like"/>
</dbReference>
<evidence type="ECO:0000256" key="6">
    <source>
        <dbReference type="SAM" id="MobiDB-lite"/>
    </source>
</evidence>
<reference evidence="9 10" key="1">
    <citation type="submission" date="2024-09" db="EMBL/GenBank/DDBJ databases">
        <authorList>
            <person name="D'Angelo T."/>
        </authorList>
    </citation>
    <scope>NUCLEOTIDE SEQUENCE [LARGE SCALE GENOMIC DNA]</scope>
    <source>
        <strain evidence="9">SAG AM-311-F02</strain>
    </source>
</reference>
<feature type="domain" description="RNA polymerase sigma-70 region 2" evidence="7">
    <location>
        <begin position="35"/>
        <end position="97"/>
    </location>
</feature>
<dbReference type="Gene3D" id="1.10.10.10">
    <property type="entry name" value="Winged helix-like DNA-binding domain superfamily/Winged helix DNA-binding domain"/>
    <property type="match status" value="1"/>
</dbReference>
<evidence type="ECO:0000256" key="5">
    <source>
        <dbReference type="ARBA" id="ARBA00023163"/>
    </source>
</evidence>
<dbReference type="CDD" id="cd06171">
    <property type="entry name" value="Sigma70_r4"/>
    <property type="match status" value="1"/>
</dbReference>
<evidence type="ECO:0000256" key="3">
    <source>
        <dbReference type="ARBA" id="ARBA00023082"/>
    </source>
</evidence>
<name>A0ABV6YN40_UNCEI</name>
<protein>
    <submittedName>
        <fullName evidence="9">RNA polymerase sigma factor</fullName>
    </submittedName>
</protein>
<dbReference type="Pfam" id="PF04542">
    <property type="entry name" value="Sigma70_r2"/>
    <property type="match status" value="1"/>
</dbReference>
<comment type="similarity">
    <text evidence="1">Belongs to the sigma-70 factor family. ECF subfamily.</text>
</comment>
<keyword evidence="4" id="KW-0238">DNA-binding</keyword>
<accession>A0ABV6YN40</accession>
<evidence type="ECO:0000259" key="8">
    <source>
        <dbReference type="Pfam" id="PF08281"/>
    </source>
</evidence>
<feature type="domain" description="RNA polymerase sigma factor 70 region 4 type 2" evidence="8">
    <location>
        <begin position="133"/>
        <end position="184"/>
    </location>
</feature>
<keyword evidence="5" id="KW-0804">Transcription</keyword>
<keyword evidence="3" id="KW-0731">Sigma factor</keyword>
<evidence type="ECO:0000259" key="7">
    <source>
        <dbReference type="Pfam" id="PF04542"/>
    </source>
</evidence>
<proteinExistence type="inferred from homology"/>
<dbReference type="PANTHER" id="PTHR43133">
    <property type="entry name" value="RNA POLYMERASE ECF-TYPE SIGMA FACTO"/>
    <property type="match status" value="1"/>
</dbReference>
<dbReference type="InterPro" id="IPR013249">
    <property type="entry name" value="RNA_pol_sigma70_r4_t2"/>
</dbReference>
<keyword evidence="2" id="KW-0805">Transcription regulation</keyword>
<sequence length="240" mass="27275">MSIVVRAQIVLTLSEDKRLIVEPTESWQRLIDLLRPFHDQAAATARRLSRSAEDGDDLFQETVIRAYEKLSGLRDESRFRPWFYSVLLSVHRNRSRRGFWRRFLSMERKDGTSIDVAGEDGASWDDERRGAARIARALANLNPEQREAVVLFELDGFSVEEIAALQSASVPAVKSRLSRGRDRLRRHYSRQGFPMQGEQPGRDVPASDTPSILRTKPVCECLKPMGRTTRSAPLPEGETP</sequence>
<dbReference type="Pfam" id="PF08281">
    <property type="entry name" value="Sigma70_r4_2"/>
    <property type="match status" value="1"/>
</dbReference>
<dbReference type="InterPro" id="IPR036388">
    <property type="entry name" value="WH-like_DNA-bd_sf"/>
</dbReference>
<dbReference type="SUPFAM" id="SSF88659">
    <property type="entry name" value="Sigma3 and sigma4 domains of RNA polymerase sigma factors"/>
    <property type="match status" value="1"/>
</dbReference>
<dbReference type="SUPFAM" id="SSF88946">
    <property type="entry name" value="Sigma2 domain of RNA polymerase sigma factors"/>
    <property type="match status" value="1"/>
</dbReference>
<dbReference type="Gene3D" id="1.10.1740.10">
    <property type="match status" value="1"/>
</dbReference>
<dbReference type="InterPro" id="IPR039425">
    <property type="entry name" value="RNA_pol_sigma-70-like"/>
</dbReference>
<evidence type="ECO:0000256" key="4">
    <source>
        <dbReference type="ARBA" id="ARBA00023125"/>
    </source>
</evidence>
<organism evidence="9 10">
    <name type="scientific">Eiseniibacteriota bacterium</name>
    <dbReference type="NCBI Taxonomy" id="2212470"/>
    <lineage>
        <taxon>Bacteria</taxon>
        <taxon>Candidatus Eiseniibacteriota</taxon>
    </lineage>
</organism>
<feature type="region of interest" description="Disordered" evidence="6">
    <location>
        <begin position="188"/>
        <end position="212"/>
    </location>
</feature>
<evidence type="ECO:0000256" key="2">
    <source>
        <dbReference type="ARBA" id="ARBA00023015"/>
    </source>
</evidence>
<evidence type="ECO:0000256" key="1">
    <source>
        <dbReference type="ARBA" id="ARBA00010641"/>
    </source>
</evidence>
<dbReference type="InterPro" id="IPR013325">
    <property type="entry name" value="RNA_pol_sigma_r2"/>
</dbReference>
<dbReference type="PANTHER" id="PTHR43133:SF8">
    <property type="entry name" value="RNA POLYMERASE SIGMA FACTOR HI_1459-RELATED"/>
    <property type="match status" value="1"/>
</dbReference>
<dbReference type="InterPro" id="IPR014284">
    <property type="entry name" value="RNA_pol_sigma-70_dom"/>
</dbReference>
<dbReference type="Proteomes" id="UP001594288">
    <property type="component" value="Unassembled WGS sequence"/>
</dbReference>
<dbReference type="NCBIfam" id="TIGR02937">
    <property type="entry name" value="sigma70-ECF"/>
    <property type="match status" value="1"/>
</dbReference>
<evidence type="ECO:0000313" key="10">
    <source>
        <dbReference type="Proteomes" id="UP001594288"/>
    </source>
</evidence>
<gene>
    <name evidence="9" type="ORF">ACFL2Z_01060</name>
</gene>
<dbReference type="EMBL" id="JBHPEI010000009">
    <property type="protein sequence ID" value="MFC1799488.1"/>
    <property type="molecule type" value="Genomic_DNA"/>
</dbReference>
<comment type="caution">
    <text evidence="9">The sequence shown here is derived from an EMBL/GenBank/DDBJ whole genome shotgun (WGS) entry which is preliminary data.</text>
</comment>
<evidence type="ECO:0000313" key="9">
    <source>
        <dbReference type="EMBL" id="MFC1799488.1"/>
    </source>
</evidence>